<evidence type="ECO:0000313" key="2">
    <source>
        <dbReference type="Proteomes" id="UP000323946"/>
    </source>
</evidence>
<accession>A0A5M7B7S6</accession>
<dbReference type="EMBL" id="VWPH01000021">
    <property type="protein sequence ID" value="KAA5825432.1"/>
    <property type="molecule type" value="Genomic_DNA"/>
</dbReference>
<dbReference type="AlphaFoldDB" id="A0A5M7B7S6"/>
<dbReference type="Proteomes" id="UP000323946">
    <property type="component" value="Unassembled WGS sequence"/>
</dbReference>
<organism evidence="1 2">
    <name type="scientific">Saccharopolyspora hirsuta</name>
    <dbReference type="NCBI Taxonomy" id="1837"/>
    <lineage>
        <taxon>Bacteria</taxon>
        <taxon>Bacillati</taxon>
        <taxon>Actinomycetota</taxon>
        <taxon>Actinomycetes</taxon>
        <taxon>Pseudonocardiales</taxon>
        <taxon>Pseudonocardiaceae</taxon>
        <taxon>Saccharopolyspora</taxon>
    </lineage>
</organism>
<keyword evidence="2" id="KW-1185">Reference proteome</keyword>
<sequence>MSSSETESFYDADGRLWEWDADAGVWFPPEYSDLELETKAKVEAEYGPLTPAVEVETVDGA</sequence>
<gene>
    <name evidence="1" type="ORF">F1721_32870</name>
</gene>
<proteinExistence type="predicted"/>
<protein>
    <submittedName>
        <fullName evidence="1">Uncharacterized protein</fullName>
    </submittedName>
</protein>
<dbReference type="RefSeq" id="WP_150070748.1">
    <property type="nucleotide sequence ID" value="NZ_VWPH01000021.1"/>
</dbReference>
<comment type="caution">
    <text evidence="1">The sequence shown here is derived from an EMBL/GenBank/DDBJ whole genome shotgun (WGS) entry which is preliminary data.</text>
</comment>
<name>A0A5M7B7S6_SACHI</name>
<reference evidence="1 2" key="1">
    <citation type="submission" date="2019-09" db="EMBL/GenBank/DDBJ databases">
        <title>Draft genome sequence of the thermophilic Saccharopolyspora hirsuta VKM Ac-666T.</title>
        <authorList>
            <person name="Lobastova T.G."/>
            <person name="Fokina V."/>
            <person name="Bragin E.Y."/>
            <person name="Shtratnikova V.Y."/>
            <person name="Starodumova I.P."/>
            <person name="Tarlachkov S.V."/>
            <person name="Donova M.V."/>
        </authorList>
    </citation>
    <scope>NUCLEOTIDE SEQUENCE [LARGE SCALE GENOMIC DNA]</scope>
    <source>
        <strain evidence="1 2">VKM Ac-666</strain>
    </source>
</reference>
<evidence type="ECO:0000313" key="1">
    <source>
        <dbReference type="EMBL" id="KAA5825432.1"/>
    </source>
</evidence>